<keyword evidence="3" id="KW-1185">Reference proteome</keyword>
<organism evidence="2 3">
    <name type="scientific">Trema orientale</name>
    <name type="common">Charcoal tree</name>
    <name type="synonym">Celtis orientalis</name>
    <dbReference type="NCBI Taxonomy" id="63057"/>
    <lineage>
        <taxon>Eukaryota</taxon>
        <taxon>Viridiplantae</taxon>
        <taxon>Streptophyta</taxon>
        <taxon>Embryophyta</taxon>
        <taxon>Tracheophyta</taxon>
        <taxon>Spermatophyta</taxon>
        <taxon>Magnoliopsida</taxon>
        <taxon>eudicotyledons</taxon>
        <taxon>Gunneridae</taxon>
        <taxon>Pentapetalae</taxon>
        <taxon>rosids</taxon>
        <taxon>fabids</taxon>
        <taxon>Rosales</taxon>
        <taxon>Cannabaceae</taxon>
        <taxon>Trema</taxon>
    </lineage>
</organism>
<gene>
    <name evidence="2" type="ORF">TorRG33x02_080250</name>
</gene>
<proteinExistence type="predicted"/>
<evidence type="ECO:0000313" key="2">
    <source>
        <dbReference type="EMBL" id="PON96095.1"/>
    </source>
</evidence>
<name>A0A2P5FE71_TREOI</name>
<dbReference type="InParanoid" id="A0A2P5FE71"/>
<feature type="compositionally biased region" description="Basic and acidic residues" evidence="1">
    <location>
        <begin position="71"/>
        <end position="89"/>
    </location>
</feature>
<accession>A0A2P5FE71</accession>
<reference evidence="3" key="1">
    <citation type="submission" date="2016-06" db="EMBL/GenBank/DDBJ databases">
        <title>Parallel loss of symbiosis genes in relatives of nitrogen-fixing non-legume Parasponia.</title>
        <authorList>
            <person name="Van Velzen R."/>
            <person name="Holmer R."/>
            <person name="Bu F."/>
            <person name="Rutten L."/>
            <person name="Van Zeijl A."/>
            <person name="Liu W."/>
            <person name="Santuari L."/>
            <person name="Cao Q."/>
            <person name="Sharma T."/>
            <person name="Shen D."/>
            <person name="Roswanjaya Y."/>
            <person name="Wardhani T."/>
            <person name="Kalhor M.S."/>
            <person name="Jansen J."/>
            <person name="Van den Hoogen J."/>
            <person name="Gungor B."/>
            <person name="Hartog M."/>
            <person name="Hontelez J."/>
            <person name="Verver J."/>
            <person name="Yang W.-C."/>
            <person name="Schijlen E."/>
            <person name="Repin R."/>
            <person name="Schilthuizen M."/>
            <person name="Schranz E."/>
            <person name="Heidstra R."/>
            <person name="Miyata K."/>
            <person name="Fedorova E."/>
            <person name="Kohlen W."/>
            <person name="Bisseling T."/>
            <person name="Smit S."/>
            <person name="Geurts R."/>
        </authorList>
    </citation>
    <scope>NUCLEOTIDE SEQUENCE [LARGE SCALE GENOMIC DNA]</scope>
    <source>
        <strain evidence="3">cv. RG33-2</strain>
    </source>
</reference>
<evidence type="ECO:0000313" key="3">
    <source>
        <dbReference type="Proteomes" id="UP000237000"/>
    </source>
</evidence>
<dbReference type="EMBL" id="JXTC01000040">
    <property type="protein sequence ID" value="PON96095.1"/>
    <property type="molecule type" value="Genomic_DNA"/>
</dbReference>
<comment type="caution">
    <text evidence="2">The sequence shown here is derived from an EMBL/GenBank/DDBJ whole genome shotgun (WGS) entry which is preliminary data.</text>
</comment>
<evidence type="ECO:0000256" key="1">
    <source>
        <dbReference type="SAM" id="MobiDB-lite"/>
    </source>
</evidence>
<feature type="compositionally biased region" description="Basic and acidic residues" evidence="1">
    <location>
        <begin position="137"/>
        <end position="150"/>
    </location>
</feature>
<feature type="region of interest" description="Disordered" evidence="1">
    <location>
        <begin position="71"/>
        <end position="102"/>
    </location>
</feature>
<sequence>MDFPGSQKIKPGFSRSVFENVIVIGRDGRDPETHFQKRFQDSDSVGGINGFRNYGQTSIGVRLEQALHRERFPLPERAQRRNPSHEEPRLGTVPGNEKLPHSLRERLTRLSLGAQGPKLSLQPPGPSRPTGRTGNGHRLDERDVGFGENRELGLQKQRRVFFSHYVH</sequence>
<dbReference type="Proteomes" id="UP000237000">
    <property type="component" value="Unassembled WGS sequence"/>
</dbReference>
<dbReference type="OrthoDB" id="10303011at2759"/>
<feature type="region of interest" description="Disordered" evidence="1">
    <location>
        <begin position="114"/>
        <end position="150"/>
    </location>
</feature>
<protein>
    <submittedName>
        <fullName evidence="2">Uncharacterized protein</fullName>
    </submittedName>
</protein>
<dbReference type="AlphaFoldDB" id="A0A2P5FE71"/>